<dbReference type="InterPro" id="IPR000192">
    <property type="entry name" value="Aminotrans_V_dom"/>
</dbReference>
<evidence type="ECO:0000256" key="6">
    <source>
        <dbReference type="ARBA" id="ARBA00023014"/>
    </source>
</evidence>
<dbReference type="Gene3D" id="3.90.1150.10">
    <property type="entry name" value="Aspartate Aminotransferase, domain 1"/>
    <property type="match status" value="1"/>
</dbReference>
<dbReference type="InterPro" id="IPR015422">
    <property type="entry name" value="PyrdxlP-dep_Trfase_small"/>
</dbReference>
<dbReference type="NCBIfam" id="NF002806">
    <property type="entry name" value="PRK02948.1"/>
    <property type="match status" value="1"/>
</dbReference>
<dbReference type="SUPFAM" id="SSF53383">
    <property type="entry name" value="PLP-dependent transferases"/>
    <property type="match status" value="1"/>
</dbReference>
<evidence type="ECO:0000259" key="7">
    <source>
        <dbReference type="Pfam" id="PF00266"/>
    </source>
</evidence>
<protein>
    <submittedName>
        <fullName evidence="8">Cysteine desulfurase</fullName>
    </submittedName>
</protein>
<feature type="domain" description="Aminotransferase class V" evidence="7">
    <location>
        <begin position="2"/>
        <end position="362"/>
    </location>
</feature>
<dbReference type="Gene3D" id="3.40.640.10">
    <property type="entry name" value="Type I PLP-dependent aspartate aminotransferase-like (Major domain)"/>
    <property type="match status" value="1"/>
</dbReference>
<proteinExistence type="inferred from homology"/>
<keyword evidence="6" id="KW-0411">Iron-sulfur</keyword>
<dbReference type="GO" id="GO:0051536">
    <property type="term" value="F:iron-sulfur cluster binding"/>
    <property type="evidence" value="ECO:0007669"/>
    <property type="project" value="UniProtKB-KW"/>
</dbReference>
<dbReference type="STRING" id="640948.SAMN05216238_102412"/>
<keyword evidence="3" id="KW-0479">Metal-binding</keyword>
<keyword evidence="9" id="KW-1185">Reference proteome</keyword>
<evidence type="ECO:0000256" key="5">
    <source>
        <dbReference type="ARBA" id="ARBA00023004"/>
    </source>
</evidence>
<dbReference type="GO" id="GO:0031071">
    <property type="term" value="F:cysteine desulfurase activity"/>
    <property type="evidence" value="ECO:0007669"/>
    <property type="project" value="UniProtKB-ARBA"/>
</dbReference>
<evidence type="ECO:0000313" key="9">
    <source>
        <dbReference type="Proteomes" id="UP000199474"/>
    </source>
</evidence>
<keyword evidence="5" id="KW-0408">Iron</keyword>
<dbReference type="Gene3D" id="1.10.260.50">
    <property type="match status" value="1"/>
</dbReference>
<dbReference type="EMBL" id="FOMR01000002">
    <property type="protein sequence ID" value="SFD61215.1"/>
    <property type="molecule type" value="Genomic_DNA"/>
</dbReference>
<evidence type="ECO:0000256" key="1">
    <source>
        <dbReference type="ARBA" id="ARBA00001933"/>
    </source>
</evidence>
<dbReference type="InterPro" id="IPR015421">
    <property type="entry name" value="PyrdxlP-dep_Trfase_major"/>
</dbReference>
<dbReference type="Pfam" id="PF00266">
    <property type="entry name" value="Aminotran_5"/>
    <property type="match status" value="1"/>
</dbReference>
<dbReference type="PANTHER" id="PTHR11601">
    <property type="entry name" value="CYSTEINE DESULFURYLASE FAMILY MEMBER"/>
    <property type="match status" value="1"/>
</dbReference>
<evidence type="ECO:0000256" key="4">
    <source>
        <dbReference type="ARBA" id="ARBA00022898"/>
    </source>
</evidence>
<dbReference type="InterPro" id="IPR015424">
    <property type="entry name" value="PyrdxlP-dep_Trfase"/>
</dbReference>
<gene>
    <name evidence="8" type="ORF">SAMN05216238_102412</name>
</gene>
<name>A0A1I1TS70_9BACI</name>
<dbReference type="Proteomes" id="UP000199474">
    <property type="component" value="Unassembled WGS sequence"/>
</dbReference>
<sequence>MIYLDNSATTKPDPSVLESFQQASQRFFANPSSIHHLGGEAEKMLSKARKQAAELLNVHQDEIVFTSGGTEGNNLAIKGTALKHQGRGKHIITTEIEHSSVDETFQGLSQLGFDVTYLPVDENGVVSVEDVRKAIRHDTILISVMHVNNELGSIQPVKEIGDIAKKYPKLFFHVDNVQGFGKVPLELAESGIDFCTISGHKIHGLKGTGLLYVKKGATLFPLFHGGDQEHGLRSGTENLAGAVSLVKALRLTKERQEAGTQHMLELQQELYNKLSGMNGVEVNTPKEAAPHIINISVPGLKPEVIIHTLGEQDIYISTKSACSSKQTDESKILAACSKSSEVASSALRISLSYDTAAEEISVFLNALEKAIHQLKAVLE</sequence>
<dbReference type="GO" id="GO:0046872">
    <property type="term" value="F:metal ion binding"/>
    <property type="evidence" value="ECO:0007669"/>
    <property type="project" value="UniProtKB-KW"/>
</dbReference>
<dbReference type="OrthoDB" id="9808002at2"/>
<keyword evidence="4" id="KW-0663">Pyridoxal phosphate</keyword>
<comment type="similarity">
    <text evidence="2">Belongs to the class-V pyridoxal-phosphate-dependent aminotransferase family. NifS/IscS subfamily.</text>
</comment>
<dbReference type="PANTHER" id="PTHR11601:SF50">
    <property type="entry name" value="CYSTEINE DESULFURASE ISCS 2-RELATED"/>
    <property type="match status" value="1"/>
</dbReference>
<dbReference type="AlphaFoldDB" id="A0A1I1TS70"/>
<comment type="cofactor">
    <cofactor evidence="1">
        <name>pyridoxal 5'-phosphate</name>
        <dbReference type="ChEBI" id="CHEBI:597326"/>
    </cofactor>
</comment>
<dbReference type="FunFam" id="3.40.640.10:FF:000084">
    <property type="entry name" value="IscS-like cysteine desulfurase"/>
    <property type="match status" value="1"/>
</dbReference>
<dbReference type="InterPro" id="IPR016454">
    <property type="entry name" value="Cysteine_dSase"/>
</dbReference>
<evidence type="ECO:0000256" key="2">
    <source>
        <dbReference type="ARBA" id="ARBA00006490"/>
    </source>
</evidence>
<dbReference type="RefSeq" id="WP_090081910.1">
    <property type="nucleotide sequence ID" value="NZ_FOMR01000002.1"/>
</dbReference>
<evidence type="ECO:0000256" key="3">
    <source>
        <dbReference type="ARBA" id="ARBA00022723"/>
    </source>
</evidence>
<dbReference type="PIRSF" id="PIRSF005572">
    <property type="entry name" value="NifS"/>
    <property type="match status" value="1"/>
</dbReference>
<evidence type="ECO:0000313" key="8">
    <source>
        <dbReference type="EMBL" id="SFD61215.1"/>
    </source>
</evidence>
<accession>A0A1I1TS70</accession>
<organism evidence="8 9">
    <name type="scientific">Lentibacillus persicus</name>
    <dbReference type="NCBI Taxonomy" id="640948"/>
    <lineage>
        <taxon>Bacteria</taxon>
        <taxon>Bacillati</taxon>
        <taxon>Bacillota</taxon>
        <taxon>Bacilli</taxon>
        <taxon>Bacillales</taxon>
        <taxon>Bacillaceae</taxon>
        <taxon>Lentibacillus</taxon>
    </lineage>
</organism>
<reference evidence="9" key="1">
    <citation type="submission" date="2016-10" db="EMBL/GenBank/DDBJ databases">
        <authorList>
            <person name="Varghese N."/>
            <person name="Submissions S."/>
        </authorList>
    </citation>
    <scope>NUCLEOTIDE SEQUENCE [LARGE SCALE GENOMIC DNA]</scope>
    <source>
        <strain evidence="9">DSM 22530</strain>
    </source>
</reference>